<reference evidence="1 2" key="1">
    <citation type="journal article" date="2015" name="Genome Announc.">
        <title>Complete Genome Sequence of the Type Strain Corynebacterium mustelae DSM 45274, Isolated from Various Tissues of a Male Ferret with Lethal Sepsis.</title>
        <authorList>
            <person name="Ruckert C."/>
            <person name="Eimer J."/>
            <person name="Winkler A."/>
            <person name="Tauch A."/>
        </authorList>
    </citation>
    <scope>NUCLEOTIDE SEQUENCE [LARGE SCALE GENOMIC DNA]</scope>
    <source>
        <strain evidence="1 2">DSM 45274</strain>
    </source>
</reference>
<dbReference type="STRING" id="571915.CMUST_01900"/>
<proteinExistence type="predicted"/>
<accession>A0A0G3GW38</accession>
<evidence type="ECO:0000313" key="1">
    <source>
        <dbReference type="EMBL" id="AKK04725.1"/>
    </source>
</evidence>
<sequence>MLDFVGGGVGVGASPDWWYRQAGDARKLWTVINAALVLWLRRKAIVD</sequence>
<protein>
    <submittedName>
        <fullName evidence="1">Uncharacterized protein</fullName>
    </submittedName>
</protein>
<dbReference type="AlphaFoldDB" id="A0A0G3GW38"/>
<dbReference type="EMBL" id="CP011542">
    <property type="protein sequence ID" value="AKK04725.1"/>
    <property type="molecule type" value="Genomic_DNA"/>
</dbReference>
<dbReference type="KEGG" id="cmv:CMUST_01900"/>
<organism evidence="1 2">
    <name type="scientific">Corynebacterium mustelae</name>
    <dbReference type="NCBI Taxonomy" id="571915"/>
    <lineage>
        <taxon>Bacteria</taxon>
        <taxon>Bacillati</taxon>
        <taxon>Actinomycetota</taxon>
        <taxon>Actinomycetes</taxon>
        <taxon>Mycobacteriales</taxon>
        <taxon>Corynebacteriaceae</taxon>
        <taxon>Corynebacterium</taxon>
    </lineage>
</organism>
<keyword evidence="2" id="KW-1185">Reference proteome</keyword>
<dbReference type="Proteomes" id="UP000035199">
    <property type="component" value="Chromosome"/>
</dbReference>
<gene>
    <name evidence="1" type="ORF">CMUST_01900</name>
</gene>
<name>A0A0G3GW38_9CORY</name>
<dbReference type="PATRIC" id="fig|571915.4.peg.400"/>
<dbReference type="RefSeq" id="WP_158408183.1">
    <property type="nucleotide sequence ID" value="NZ_CP011542.1"/>
</dbReference>
<evidence type="ECO:0000313" key="2">
    <source>
        <dbReference type="Proteomes" id="UP000035199"/>
    </source>
</evidence>
<reference evidence="2" key="2">
    <citation type="submission" date="2015-05" db="EMBL/GenBank/DDBJ databases">
        <title>Complete genome sequence of Corynebacterium mustelae DSM 45274, isolated from various tissues of a male ferret with lethal sepsis.</title>
        <authorList>
            <person name="Ruckert C."/>
            <person name="Albersmeier A."/>
            <person name="Winkler A."/>
            <person name="Tauch A."/>
        </authorList>
    </citation>
    <scope>NUCLEOTIDE SEQUENCE [LARGE SCALE GENOMIC DNA]</scope>
    <source>
        <strain evidence="2">DSM 45274</strain>
    </source>
</reference>